<dbReference type="EMBL" id="CP039865">
    <property type="protein sequence ID" value="QCK86044.1"/>
    <property type="molecule type" value="Genomic_DNA"/>
</dbReference>
<protein>
    <submittedName>
        <fullName evidence="1">DUF4169 family protein</fullName>
    </submittedName>
</protein>
<dbReference type="InterPro" id="IPR025227">
    <property type="entry name" value="DUF4169"/>
</dbReference>
<dbReference type="KEGG" id="paqt:E8L99_09905"/>
<name>A0A4D7QKY4_9HYPH</name>
<dbReference type="AlphaFoldDB" id="A0A4D7QKY4"/>
<evidence type="ECO:0000313" key="2">
    <source>
        <dbReference type="Proteomes" id="UP000298588"/>
    </source>
</evidence>
<evidence type="ECO:0000313" key="1">
    <source>
        <dbReference type="EMBL" id="QCK86044.1"/>
    </source>
</evidence>
<accession>A0A4D7QKY4</accession>
<dbReference type="Pfam" id="PF13770">
    <property type="entry name" value="DUF4169"/>
    <property type="match status" value="1"/>
</dbReference>
<dbReference type="RefSeq" id="WP_137099376.1">
    <property type="nucleotide sequence ID" value="NZ_CP039865.1"/>
</dbReference>
<keyword evidence="2" id="KW-1185">Reference proteome</keyword>
<sequence>MGDVVNLKRERKRVARAVREVAADANRARFGRPSADRRLDDARAELDQRRLDAHKRSE</sequence>
<dbReference type="Proteomes" id="UP000298588">
    <property type="component" value="Chromosome"/>
</dbReference>
<reference evidence="1 2" key="1">
    <citation type="submission" date="2019-04" db="EMBL/GenBank/DDBJ databases">
        <title>Phreatobacter aquaticus sp. nov.</title>
        <authorList>
            <person name="Choi A."/>
            <person name="Baek K."/>
        </authorList>
    </citation>
    <scope>NUCLEOTIDE SEQUENCE [LARGE SCALE GENOMIC DNA]</scope>
    <source>
        <strain evidence="1 2">NMCR1094</strain>
    </source>
</reference>
<proteinExistence type="predicted"/>
<organism evidence="1 2">
    <name type="scientific">Phreatobacter aquaticus</name>
    <dbReference type="NCBI Taxonomy" id="2570229"/>
    <lineage>
        <taxon>Bacteria</taxon>
        <taxon>Pseudomonadati</taxon>
        <taxon>Pseudomonadota</taxon>
        <taxon>Alphaproteobacteria</taxon>
        <taxon>Hyphomicrobiales</taxon>
        <taxon>Phreatobacteraceae</taxon>
        <taxon>Phreatobacter</taxon>
    </lineage>
</organism>
<gene>
    <name evidence="1" type="ORF">E8L99_09905</name>
</gene>